<feature type="transmembrane region" description="Helical" evidence="14">
    <location>
        <begin position="232"/>
        <end position="251"/>
    </location>
</feature>
<feature type="transmembrane region" description="Helical" evidence="14">
    <location>
        <begin position="156"/>
        <end position="174"/>
    </location>
</feature>
<feature type="transmembrane region" description="Helical" evidence="14">
    <location>
        <begin position="181"/>
        <end position="201"/>
    </location>
</feature>
<evidence type="ECO:0000256" key="13">
    <source>
        <dbReference type="SAM" id="MobiDB-lite"/>
    </source>
</evidence>
<dbReference type="Ensembl" id="ENSEBUT00000000664.1">
    <property type="protein sequence ID" value="ENSEBUP00000000369.1"/>
    <property type="gene ID" value="ENSEBUG00000000548.1"/>
</dbReference>
<evidence type="ECO:0000256" key="2">
    <source>
        <dbReference type="ARBA" id="ARBA00006666"/>
    </source>
</evidence>
<keyword evidence="6" id="KW-0631">Potassium channel</keyword>
<organism evidence="16 17">
    <name type="scientific">Eptatretus burgeri</name>
    <name type="common">Inshore hagfish</name>
    <dbReference type="NCBI Taxonomy" id="7764"/>
    <lineage>
        <taxon>Eukaryota</taxon>
        <taxon>Metazoa</taxon>
        <taxon>Chordata</taxon>
        <taxon>Craniata</taxon>
        <taxon>Vertebrata</taxon>
        <taxon>Cyclostomata</taxon>
        <taxon>Myxini</taxon>
        <taxon>Myxiniformes</taxon>
        <taxon>Myxinidae</taxon>
        <taxon>Eptatretinae</taxon>
        <taxon>Eptatretus</taxon>
    </lineage>
</organism>
<dbReference type="FunFam" id="1.10.287.70:FF:000057">
    <property type="entry name" value="Potassium channel subfamily K member"/>
    <property type="match status" value="1"/>
</dbReference>
<sequence>MALEGTIASDRYPSWFELTAPSGCPRSGSFLCFSTDGNGHGHPWSPGRRKVVWVKRWTCGHAGLQGCHAFAGVMKRQDVRTLSLIACTLAYLLVGAIIFDTLESEFEVQEKLRLLDAENELRYKYNISSEDYREIKEVVVHRVPHRAGVQWKFEGAFYFAITVITTIGYGHSVPRTVAGKAFCIMYAVLGIPLTLVMYQNLGERLNTFIRFVLMRCKRGLGLKHMDVTLGNMVSVSFLSCISTLCLGALTFSYWEHWSFTDSFYFCFITLTTIGLGDFVALQRYGALENQPHYVAFSFMYILLGLTVIGAFLNLFVLRLMTSGDGYLGTVASPPAMKRSTILLRLGEDFAGPRRFSAEDMQSGCSCFCYSRHQRWRSSLGTLLPRHGSLAVRRDWRSANGSGATSRDLLQISSGNLGSRLTVPTSKPTSRSSPWKRTNCSSRRCSV</sequence>
<evidence type="ECO:0000313" key="17">
    <source>
        <dbReference type="Proteomes" id="UP000694388"/>
    </source>
</evidence>
<name>A0A8C4N2C5_EPTBU</name>
<dbReference type="Proteomes" id="UP000694388">
    <property type="component" value="Unplaced"/>
</dbReference>
<evidence type="ECO:0000256" key="7">
    <source>
        <dbReference type="ARBA" id="ARBA00022958"/>
    </source>
</evidence>
<dbReference type="InterPro" id="IPR013099">
    <property type="entry name" value="K_chnl_dom"/>
</dbReference>
<keyword evidence="11 12" id="KW-0407">Ion channel</keyword>
<dbReference type="InterPro" id="IPR003280">
    <property type="entry name" value="2pore_dom_K_chnl"/>
</dbReference>
<feature type="transmembrane region" description="Helical" evidence="14">
    <location>
        <begin position="81"/>
        <end position="99"/>
    </location>
</feature>
<dbReference type="Pfam" id="PF07885">
    <property type="entry name" value="Ion_trans_2"/>
    <property type="match status" value="2"/>
</dbReference>
<dbReference type="GO" id="GO:0030322">
    <property type="term" value="P:stabilization of membrane potential"/>
    <property type="evidence" value="ECO:0007669"/>
    <property type="project" value="TreeGrafter"/>
</dbReference>
<comment type="similarity">
    <text evidence="2 12">Belongs to the two pore domain potassium channel (TC 1.A.1.8) family.</text>
</comment>
<dbReference type="GO" id="GO:0022841">
    <property type="term" value="F:potassium ion leak channel activity"/>
    <property type="evidence" value="ECO:0007669"/>
    <property type="project" value="TreeGrafter"/>
</dbReference>
<evidence type="ECO:0000256" key="14">
    <source>
        <dbReference type="SAM" id="Phobius"/>
    </source>
</evidence>
<keyword evidence="5 12" id="KW-0812">Transmembrane</keyword>
<dbReference type="AlphaFoldDB" id="A0A8C4N2C5"/>
<evidence type="ECO:0000256" key="1">
    <source>
        <dbReference type="ARBA" id="ARBA00004141"/>
    </source>
</evidence>
<dbReference type="Gene3D" id="1.10.287.70">
    <property type="match status" value="1"/>
</dbReference>
<feature type="transmembrane region" description="Helical" evidence="14">
    <location>
        <begin position="293"/>
        <end position="317"/>
    </location>
</feature>
<evidence type="ECO:0000259" key="15">
    <source>
        <dbReference type="Pfam" id="PF07885"/>
    </source>
</evidence>
<evidence type="ECO:0000256" key="8">
    <source>
        <dbReference type="ARBA" id="ARBA00022989"/>
    </source>
</evidence>
<keyword evidence="8 14" id="KW-1133">Transmembrane helix</keyword>
<evidence type="ECO:0000256" key="4">
    <source>
        <dbReference type="ARBA" id="ARBA00022538"/>
    </source>
</evidence>
<dbReference type="SUPFAM" id="SSF81324">
    <property type="entry name" value="Voltage-gated potassium channels"/>
    <property type="match status" value="2"/>
</dbReference>
<keyword evidence="7" id="KW-0630">Potassium</keyword>
<accession>A0A8C4N2C5</accession>
<dbReference type="GO" id="GO:0015271">
    <property type="term" value="F:outward rectifier potassium channel activity"/>
    <property type="evidence" value="ECO:0007669"/>
    <property type="project" value="TreeGrafter"/>
</dbReference>
<evidence type="ECO:0000256" key="5">
    <source>
        <dbReference type="ARBA" id="ARBA00022692"/>
    </source>
</evidence>
<dbReference type="PRINTS" id="PR01095">
    <property type="entry name" value="TASKCHANNEL"/>
</dbReference>
<evidence type="ECO:0000256" key="12">
    <source>
        <dbReference type="RuleBase" id="RU003857"/>
    </source>
</evidence>
<reference evidence="16" key="1">
    <citation type="submission" date="2025-08" db="UniProtKB">
        <authorList>
            <consortium name="Ensembl"/>
        </authorList>
    </citation>
    <scope>IDENTIFICATION</scope>
</reference>
<keyword evidence="9 12" id="KW-0406">Ion transport</keyword>
<keyword evidence="17" id="KW-1185">Reference proteome</keyword>
<evidence type="ECO:0000256" key="9">
    <source>
        <dbReference type="ARBA" id="ARBA00023065"/>
    </source>
</evidence>
<dbReference type="GO" id="GO:0005886">
    <property type="term" value="C:plasma membrane"/>
    <property type="evidence" value="ECO:0007669"/>
    <property type="project" value="TreeGrafter"/>
</dbReference>
<feature type="domain" description="Potassium channel" evidence="15">
    <location>
        <begin position="240"/>
        <end position="317"/>
    </location>
</feature>
<evidence type="ECO:0000256" key="6">
    <source>
        <dbReference type="ARBA" id="ARBA00022826"/>
    </source>
</evidence>
<feature type="transmembrane region" description="Helical" evidence="14">
    <location>
        <begin position="263"/>
        <end position="281"/>
    </location>
</feature>
<reference evidence="16" key="2">
    <citation type="submission" date="2025-09" db="UniProtKB">
        <authorList>
            <consortium name="Ensembl"/>
        </authorList>
    </citation>
    <scope>IDENTIFICATION</scope>
</reference>
<evidence type="ECO:0000256" key="3">
    <source>
        <dbReference type="ARBA" id="ARBA00022448"/>
    </source>
</evidence>
<feature type="region of interest" description="Disordered" evidence="13">
    <location>
        <begin position="416"/>
        <end position="446"/>
    </location>
</feature>
<keyword evidence="4" id="KW-0633">Potassium transport</keyword>
<keyword evidence="3 12" id="KW-0813">Transport</keyword>
<protein>
    <submittedName>
        <fullName evidence="16">Potassium channel, subfamily K, member 3b</fullName>
    </submittedName>
</protein>
<dbReference type="PANTHER" id="PTHR11003">
    <property type="entry name" value="POTASSIUM CHANNEL, SUBFAMILY K"/>
    <property type="match status" value="1"/>
</dbReference>
<dbReference type="PRINTS" id="PR01333">
    <property type="entry name" value="2POREKCHANEL"/>
</dbReference>
<proteinExistence type="inferred from homology"/>
<dbReference type="InterPro" id="IPR003092">
    <property type="entry name" value="2pore_dom_K_chnl_TASK"/>
</dbReference>
<evidence type="ECO:0000313" key="16">
    <source>
        <dbReference type="Ensembl" id="ENSEBUP00000000369.1"/>
    </source>
</evidence>
<dbReference type="PANTHER" id="PTHR11003:SF291">
    <property type="entry name" value="IP11374P"/>
    <property type="match status" value="1"/>
</dbReference>
<dbReference type="GeneTree" id="ENSGT00940000158248"/>
<feature type="domain" description="Potassium channel" evidence="15">
    <location>
        <begin position="149"/>
        <end position="205"/>
    </location>
</feature>
<evidence type="ECO:0000256" key="10">
    <source>
        <dbReference type="ARBA" id="ARBA00023136"/>
    </source>
</evidence>
<evidence type="ECO:0000256" key="11">
    <source>
        <dbReference type="ARBA" id="ARBA00023303"/>
    </source>
</evidence>
<comment type="subcellular location">
    <subcellularLocation>
        <location evidence="1">Membrane</location>
        <topology evidence="1">Multi-pass membrane protein</topology>
    </subcellularLocation>
</comment>
<keyword evidence="10 14" id="KW-0472">Membrane</keyword>